<organism evidence="1 2">
    <name type="scientific">Amblyomma americanum</name>
    <name type="common">Lone star tick</name>
    <dbReference type="NCBI Taxonomy" id="6943"/>
    <lineage>
        <taxon>Eukaryota</taxon>
        <taxon>Metazoa</taxon>
        <taxon>Ecdysozoa</taxon>
        <taxon>Arthropoda</taxon>
        <taxon>Chelicerata</taxon>
        <taxon>Arachnida</taxon>
        <taxon>Acari</taxon>
        <taxon>Parasitiformes</taxon>
        <taxon>Ixodida</taxon>
        <taxon>Ixodoidea</taxon>
        <taxon>Ixodidae</taxon>
        <taxon>Amblyomminae</taxon>
        <taxon>Amblyomma</taxon>
    </lineage>
</organism>
<accession>A0AAQ4E878</accession>
<comment type="caution">
    <text evidence="1">The sequence shown here is derived from an EMBL/GenBank/DDBJ whole genome shotgun (WGS) entry which is preliminary data.</text>
</comment>
<sequence>MKMPSEGDWVEIAEGFKKRWLFPNCLGAVDGKHVAITTPANSESAYFNYKHTFSIVLMAIVDIEQTILVRYHGSGASLEFPRLPASSALVTSGFFLYSDVAWLLVEKVVVLATAARPASCGYLARQPYPWLSAVQR</sequence>
<gene>
    <name evidence="1" type="ORF">V5799_025830</name>
</gene>
<evidence type="ECO:0008006" key="3">
    <source>
        <dbReference type="Google" id="ProtNLM"/>
    </source>
</evidence>
<keyword evidence="2" id="KW-1185">Reference proteome</keyword>
<dbReference type="AlphaFoldDB" id="A0AAQ4E878"/>
<reference evidence="1 2" key="1">
    <citation type="journal article" date="2023" name="Arcadia Sci">
        <title>De novo assembly of a long-read Amblyomma americanum tick genome.</title>
        <authorList>
            <person name="Chou S."/>
            <person name="Poskanzer K.E."/>
            <person name="Rollins M."/>
            <person name="Thuy-Boun P.S."/>
        </authorList>
    </citation>
    <scope>NUCLEOTIDE SEQUENCE [LARGE SCALE GENOMIC DNA]</scope>
    <source>
        <strain evidence="1">F_SG_1</strain>
        <tissue evidence="1">Salivary glands</tissue>
    </source>
</reference>
<evidence type="ECO:0000313" key="2">
    <source>
        <dbReference type="Proteomes" id="UP001321473"/>
    </source>
</evidence>
<name>A0AAQ4E878_AMBAM</name>
<protein>
    <recommendedName>
        <fullName evidence="3">DDE Tnp4 domain-containing protein</fullName>
    </recommendedName>
</protein>
<evidence type="ECO:0000313" key="1">
    <source>
        <dbReference type="EMBL" id="KAK8770926.1"/>
    </source>
</evidence>
<proteinExistence type="predicted"/>
<dbReference type="Proteomes" id="UP001321473">
    <property type="component" value="Unassembled WGS sequence"/>
</dbReference>
<dbReference type="EMBL" id="JARKHS020020370">
    <property type="protein sequence ID" value="KAK8770926.1"/>
    <property type="molecule type" value="Genomic_DNA"/>
</dbReference>